<dbReference type="SUPFAM" id="SSF53795">
    <property type="entry name" value="PEP carboxykinase-like"/>
    <property type="match status" value="1"/>
</dbReference>
<dbReference type="GO" id="GO:0005829">
    <property type="term" value="C:cytosol"/>
    <property type="evidence" value="ECO:0007669"/>
    <property type="project" value="TreeGrafter"/>
</dbReference>
<feature type="region of interest" description="Disordered" evidence="1">
    <location>
        <begin position="51"/>
        <end position="70"/>
    </location>
</feature>
<dbReference type="PANTHER" id="PTHR30031:SF0">
    <property type="entry name" value="PHOSPHOENOLPYRUVATE CARBOXYKINASE (ATP)"/>
    <property type="match status" value="1"/>
</dbReference>
<sequence>MSKDHNKYQIGDHEHCWNENGLSYIEGGCYAKCIDQSKDKEPNNLIEAHSMNINNDMHPHHVNKERGERGESSNNLIVYKQIYCLRPLAHFAFHV</sequence>
<dbReference type="Proteomes" id="UP001206925">
    <property type="component" value="Unassembled WGS sequence"/>
</dbReference>
<evidence type="ECO:0000313" key="3">
    <source>
        <dbReference type="Proteomes" id="UP001206925"/>
    </source>
</evidence>
<dbReference type="GO" id="GO:0005524">
    <property type="term" value="F:ATP binding"/>
    <property type="evidence" value="ECO:0007669"/>
    <property type="project" value="InterPro"/>
</dbReference>
<evidence type="ECO:0000256" key="1">
    <source>
        <dbReference type="SAM" id="MobiDB-lite"/>
    </source>
</evidence>
<organism evidence="2 3">
    <name type="scientific">Ambrosia artemisiifolia</name>
    <name type="common">Common ragweed</name>
    <dbReference type="NCBI Taxonomy" id="4212"/>
    <lineage>
        <taxon>Eukaryota</taxon>
        <taxon>Viridiplantae</taxon>
        <taxon>Streptophyta</taxon>
        <taxon>Embryophyta</taxon>
        <taxon>Tracheophyta</taxon>
        <taxon>Spermatophyta</taxon>
        <taxon>Magnoliopsida</taxon>
        <taxon>eudicotyledons</taxon>
        <taxon>Gunneridae</taxon>
        <taxon>Pentapetalae</taxon>
        <taxon>asterids</taxon>
        <taxon>campanulids</taxon>
        <taxon>Asterales</taxon>
        <taxon>Asteraceae</taxon>
        <taxon>Asteroideae</taxon>
        <taxon>Heliantheae alliance</taxon>
        <taxon>Heliantheae</taxon>
        <taxon>Ambrosia</taxon>
    </lineage>
</organism>
<dbReference type="GO" id="GO:0004612">
    <property type="term" value="F:phosphoenolpyruvate carboxykinase (ATP) activity"/>
    <property type="evidence" value="ECO:0007669"/>
    <property type="project" value="InterPro"/>
</dbReference>
<dbReference type="EMBL" id="JAMZMK010006265">
    <property type="protein sequence ID" value="KAI7749892.1"/>
    <property type="molecule type" value="Genomic_DNA"/>
</dbReference>
<feature type="compositionally biased region" description="Basic and acidic residues" evidence="1">
    <location>
        <begin position="57"/>
        <end position="70"/>
    </location>
</feature>
<protein>
    <submittedName>
        <fullName evidence="2">Uncharacterized protein</fullName>
    </submittedName>
</protein>
<dbReference type="InterPro" id="IPR013035">
    <property type="entry name" value="PEP_carboxykinase_C"/>
</dbReference>
<dbReference type="GO" id="GO:0006094">
    <property type="term" value="P:gluconeogenesis"/>
    <property type="evidence" value="ECO:0007669"/>
    <property type="project" value="InterPro"/>
</dbReference>
<proteinExistence type="predicted"/>
<gene>
    <name evidence="2" type="ORF">M8C21_019777</name>
</gene>
<dbReference type="Gene3D" id="3.90.228.20">
    <property type="match status" value="1"/>
</dbReference>
<dbReference type="PANTHER" id="PTHR30031">
    <property type="entry name" value="PHOSPHOENOLPYRUVATE CARBOXYKINASE ATP"/>
    <property type="match status" value="1"/>
</dbReference>
<name>A0AAD5GNX4_AMBAR</name>
<dbReference type="AlphaFoldDB" id="A0AAD5GNX4"/>
<keyword evidence="3" id="KW-1185">Reference proteome</keyword>
<dbReference type="Pfam" id="PF01293">
    <property type="entry name" value="PEPCK_ATP"/>
    <property type="match status" value="1"/>
</dbReference>
<accession>A0AAD5GNX4</accession>
<evidence type="ECO:0000313" key="2">
    <source>
        <dbReference type="EMBL" id="KAI7749892.1"/>
    </source>
</evidence>
<reference evidence="2" key="1">
    <citation type="submission" date="2022-06" db="EMBL/GenBank/DDBJ databases">
        <title>Uncovering the hologenomic basis of an extraordinary plant invasion.</title>
        <authorList>
            <person name="Bieker V.C."/>
            <person name="Martin M.D."/>
            <person name="Gilbert T."/>
            <person name="Hodgins K."/>
            <person name="Battlay P."/>
            <person name="Petersen B."/>
            <person name="Wilson J."/>
        </authorList>
    </citation>
    <scope>NUCLEOTIDE SEQUENCE</scope>
    <source>
        <strain evidence="2">AA19_3_7</strain>
        <tissue evidence="2">Leaf</tissue>
    </source>
</reference>
<comment type="caution">
    <text evidence="2">The sequence shown here is derived from an EMBL/GenBank/DDBJ whole genome shotgun (WGS) entry which is preliminary data.</text>
</comment>
<dbReference type="InterPro" id="IPR001272">
    <property type="entry name" value="PEP_carboxykinase_ATP"/>
</dbReference>